<evidence type="ECO:0000313" key="8">
    <source>
        <dbReference type="Proteomes" id="UP001138768"/>
    </source>
</evidence>
<sequence length="285" mass="31444">MSIIIPTRRFTDQLAVRIEAHRQLFPDAEIIVVEPSDLPLADDLLRDNGLRGASCSAGALDGLDQLDQIRKPDQTDRLDQPAEQGIGGSSSISTDSGVDSTATSGIQRLRAPRGRGTQCNAGAARATGPLLLFLHDDTALPVEAPGVVSNAFADPRTQIACFRLRFDHEHWLLAIYAFCSRFDSSLTSFGDQGILIRRSFFAAIGGFPDWPLFEDVDLLNRARHRTRKRIKKLPAVVTTSTVRFLENGILRQQLLNAELMLRFSLGASPESLRRRYEMRRGSSGS</sequence>
<keyword evidence="2" id="KW-1003">Cell membrane</keyword>
<evidence type="ECO:0000256" key="5">
    <source>
        <dbReference type="ARBA" id="ARBA00023136"/>
    </source>
</evidence>
<dbReference type="SUPFAM" id="SSF53448">
    <property type="entry name" value="Nucleotide-diphospho-sugar transferases"/>
    <property type="match status" value="1"/>
</dbReference>
<keyword evidence="3" id="KW-0328">Glycosyltransferase</keyword>
<keyword evidence="8" id="KW-1185">Reference proteome</keyword>
<evidence type="ECO:0000313" key="7">
    <source>
        <dbReference type="EMBL" id="MBK1617905.1"/>
    </source>
</evidence>
<keyword evidence="5" id="KW-0472">Membrane</keyword>
<dbReference type="RefSeq" id="WP_200240226.1">
    <property type="nucleotide sequence ID" value="NZ_NRRY01000005.1"/>
</dbReference>
<feature type="region of interest" description="Disordered" evidence="6">
    <location>
        <begin position="75"/>
        <end position="120"/>
    </location>
</feature>
<name>A0A9X0W6M1_9GAMM</name>
<evidence type="ECO:0008006" key="9">
    <source>
        <dbReference type="Google" id="ProtNLM"/>
    </source>
</evidence>
<evidence type="ECO:0000256" key="1">
    <source>
        <dbReference type="ARBA" id="ARBA00004236"/>
    </source>
</evidence>
<evidence type="ECO:0000256" key="4">
    <source>
        <dbReference type="ARBA" id="ARBA00022679"/>
    </source>
</evidence>
<gene>
    <name evidence="7" type="ORF">CKO42_05420</name>
</gene>
<evidence type="ECO:0000256" key="6">
    <source>
        <dbReference type="SAM" id="MobiDB-lite"/>
    </source>
</evidence>
<evidence type="ECO:0000256" key="2">
    <source>
        <dbReference type="ARBA" id="ARBA00022475"/>
    </source>
</evidence>
<dbReference type="AlphaFoldDB" id="A0A9X0W6M1"/>
<dbReference type="Proteomes" id="UP001138768">
    <property type="component" value="Unassembled WGS sequence"/>
</dbReference>
<dbReference type="Gene3D" id="3.90.550.10">
    <property type="entry name" value="Spore Coat Polysaccharide Biosynthesis Protein SpsA, Chain A"/>
    <property type="match status" value="1"/>
</dbReference>
<accession>A0A9X0W6M1</accession>
<dbReference type="InterPro" id="IPR029044">
    <property type="entry name" value="Nucleotide-diphossugar_trans"/>
</dbReference>
<dbReference type="PANTHER" id="PTHR43646">
    <property type="entry name" value="GLYCOSYLTRANSFERASE"/>
    <property type="match status" value="1"/>
</dbReference>
<dbReference type="GO" id="GO:0005886">
    <property type="term" value="C:plasma membrane"/>
    <property type="evidence" value="ECO:0007669"/>
    <property type="project" value="UniProtKB-SubCell"/>
</dbReference>
<reference evidence="7 8" key="1">
    <citation type="journal article" date="2020" name="Microorganisms">
        <title>Osmotic Adaptation and Compatible Solute Biosynthesis of Phototrophic Bacteria as Revealed from Genome Analyses.</title>
        <authorList>
            <person name="Imhoff J.F."/>
            <person name="Rahn T."/>
            <person name="Kunzel S."/>
            <person name="Keller A."/>
            <person name="Neulinger S.C."/>
        </authorList>
    </citation>
    <scope>NUCLEOTIDE SEQUENCE [LARGE SCALE GENOMIC DNA]</scope>
    <source>
        <strain evidence="7 8">DSM 25653</strain>
    </source>
</reference>
<dbReference type="EMBL" id="NRRY01000005">
    <property type="protein sequence ID" value="MBK1617905.1"/>
    <property type="molecule type" value="Genomic_DNA"/>
</dbReference>
<dbReference type="PANTHER" id="PTHR43646:SF2">
    <property type="entry name" value="GLYCOSYLTRANSFERASE 2-LIKE DOMAIN-CONTAINING PROTEIN"/>
    <property type="match status" value="1"/>
</dbReference>
<proteinExistence type="predicted"/>
<protein>
    <recommendedName>
        <fullName evidence="9">Glycosyltransferase</fullName>
    </recommendedName>
</protein>
<comment type="subcellular location">
    <subcellularLocation>
        <location evidence="1">Cell membrane</location>
    </subcellularLocation>
</comment>
<comment type="caution">
    <text evidence="7">The sequence shown here is derived from an EMBL/GenBank/DDBJ whole genome shotgun (WGS) entry which is preliminary data.</text>
</comment>
<feature type="compositionally biased region" description="Low complexity" evidence="6">
    <location>
        <begin position="89"/>
        <end position="101"/>
    </location>
</feature>
<dbReference type="GO" id="GO:0016757">
    <property type="term" value="F:glycosyltransferase activity"/>
    <property type="evidence" value="ECO:0007669"/>
    <property type="project" value="UniProtKB-KW"/>
</dbReference>
<organism evidence="7 8">
    <name type="scientific">Lamprobacter modestohalophilus</name>
    <dbReference type="NCBI Taxonomy" id="1064514"/>
    <lineage>
        <taxon>Bacteria</taxon>
        <taxon>Pseudomonadati</taxon>
        <taxon>Pseudomonadota</taxon>
        <taxon>Gammaproteobacteria</taxon>
        <taxon>Chromatiales</taxon>
        <taxon>Chromatiaceae</taxon>
        <taxon>Lamprobacter</taxon>
    </lineage>
</organism>
<keyword evidence="4" id="KW-0808">Transferase</keyword>
<evidence type="ECO:0000256" key="3">
    <source>
        <dbReference type="ARBA" id="ARBA00022676"/>
    </source>
</evidence>